<dbReference type="GO" id="GO:0005737">
    <property type="term" value="C:cytoplasm"/>
    <property type="evidence" value="ECO:0007669"/>
    <property type="project" value="UniProtKB-SubCell"/>
</dbReference>
<dbReference type="Pfam" id="PF02912">
    <property type="entry name" value="Phe_tRNA-synt_N"/>
    <property type="match status" value="1"/>
</dbReference>
<dbReference type="EC" id="6.1.1.20" evidence="5"/>
<dbReference type="RefSeq" id="XP_005712527.1">
    <property type="nucleotide sequence ID" value="XM_005712470.1"/>
</dbReference>
<evidence type="ECO:0000313" key="19">
    <source>
        <dbReference type="Proteomes" id="UP000012073"/>
    </source>
</evidence>
<feature type="domain" description="Aminoacyl-transfer RNA synthetases class-II family profile" evidence="17">
    <location>
        <begin position="269"/>
        <end position="484"/>
    </location>
</feature>
<dbReference type="OMA" id="WAIVISP"/>
<dbReference type="InterPro" id="IPR045864">
    <property type="entry name" value="aa-tRNA-synth_II/BPL/LPL"/>
</dbReference>
<dbReference type="NCBIfam" id="TIGR00468">
    <property type="entry name" value="pheS"/>
    <property type="match status" value="1"/>
</dbReference>
<evidence type="ECO:0000256" key="14">
    <source>
        <dbReference type="ARBA" id="ARBA00023146"/>
    </source>
</evidence>
<keyword evidence="9" id="KW-0479">Metal-binding</keyword>
<dbReference type="InterPro" id="IPR004188">
    <property type="entry name" value="Phe-tRNA_ligase_II_N"/>
</dbReference>
<dbReference type="PROSITE" id="PS50862">
    <property type="entry name" value="AA_TRNA_LIGASE_II"/>
    <property type="match status" value="1"/>
</dbReference>
<evidence type="ECO:0000256" key="10">
    <source>
        <dbReference type="ARBA" id="ARBA00022741"/>
    </source>
</evidence>
<evidence type="ECO:0000256" key="6">
    <source>
        <dbReference type="ARBA" id="ARBA00015409"/>
    </source>
</evidence>
<reference evidence="19" key="1">
    <citation type="journal article" date="2013" name="Proc. Natl. Acad. Sci. U.S.A.">
        <title>Genome structure and metabolic features in the red seaweed Chondrus crispus shed light on evolution of the Archaeplastida.</title>
        <authorList>
            <person name="Collen J."/>
            <person name="Porcel B."/>
            <person name="Carre W."/>
            <person name="Ball S.G."/>
            <person name="Chaparro C."/>
            <person name="Tonon T."/>
            <person name="Barbeyron T."/>
            <person name="Michel G."/>
            <person name="Noel B."/>
            <person name="Valentin K."/>
            <person name="Elias M."/>
            <person name="Artiguenave F."/>
            <person name="Arun A."/>
            <person name="Aury J.M."/>
            <person name="Barbosa-Neto J.F."/>
            <person name="Bothwell J.H."/>
            <person name="Bouget F.Y."/>
            <person name="Brillet L."/>
            <person name="Cabello-Hurtado F."/>
            <person name="Capella-Gutierrez S."/>
            <person name="Charrier B."/>
            <person name="Cladiere L."/>
            <person name="Cock J.M."/>
            <person name="Coelho S.M."/>
            <person name="Colleoni C."/>
            <person name="Czjzek M."/>
            <person name="Da Silva C."/>
            <person name="Delage L."/>
            <person name="Denoeud F."/>
            <person name="Deschamps P."/>
            <person name="Dittami S.M."/>
            <person name="Gabaldon T."/>
            <person name="Gachon C.M."/>
            <person name="Groisillier A."/>
            <person name="Herve C."/>
            <person name="Jabbari K."/>
            <person name="Katinka M."/>
            <person name="Kloareg B."/>
            <person name="Kowalczyk N."/>
            <person name="Labadie K."/>
            <person name="Leblanc C."/>
            <person name="Lopez P.J."/>
            <person name="McLachlan D.H."/>
            <person name="Meslet-Cladiere L."/>
            <person name="Moustafa A."/>
            <person name="Nehr Z."/>
            <person name="Nyvall Collen P."/>
            <person name="Panaud O."/>
            <person name="Partensky F."/>
            <person name="Poulain J."/>
            <person name="Rensing S.A."/>
            <person name="Rousvoal S."/>
            <person name="Samson G."/>
            <person name="Symeonidi A."/>
            <person name="Weissenbach J."/>
            <person name="Zambounis A."/>
            <person name="Wincker P."/>
            <person name="Boyen C."/>
        </authorList>
    </citation>
    <scope>NUCLEOTIDE SEQUENCE [LARGE SCALE GENOMIC DNA]</scope>
    <source>
        <strain evidence="19">cv. Stackhouse</strain>
    </source>
</reference>
<evidence type="ECO:0000256" key="16">
    <source>
        <dbReference type="ARBA" id="ARBA00049255"/>
    </source>
</evidence>
<comment type="catalytic activity">
    <reaction evidence="16">
        <text>tRNA(Phe) + L-phenylalanine + ATP = L-phenylalanyl-tRNA(Phe) + AMP + diphosphate + H(+)</text>
        <dbReference type="Rhea" id="RHEA:19413"/>
        <dbReference type="Rhea" id="RHEA-COMP:9668"/>
        <dbReference type="Rhea" id="RHEA-COMP:9699"/>
        <dbReference type="ChEBI" id="CHEBI:15378"/>
        <dbReference type="ChEBI" id="CHEBI:30616"/>
        <dbReference type="ChEBI" id="CHEBI:33019"/>
        <dbReference type="ChEBI" id="CHEBI:58095"/>
        <dbReference type="ChEBI" id="CHEBI:78442"/>
        <dbReference type="ChEBI" id="CHEBI:78531"/>
        <dbReference type="ChEBI" id="CHEBI:456215"/>
        <dbReference type="EC" id="6.1.1.20"/>
    </reaction>
</comment>
<evidence type="ECO:0000256" key="13">
    <source>
        <dbReference type="ARBA" id="ARBA00022917"/>
    </source>
</evidence>
<dbReference type="GO" id="GO:0005524">
    <property type="term" value="F:ATP binding"/>
    <property type="evidence" value="ECO:0007669"/>
    <property type="project" value="UniProtKB-KW"/>
</dbReference>
<evidence type="ECO:0000256" key="12">
    <source>
        <dbReference type="ARBA" id="ARBA00022842"/>
    </source>
</evidence>
<comment type="cofactor">
    <cofactor evidence="1">
        <name>Mg(2+)</name>
        <dbReference type="ChEBI" id="CHEBI:18420"/>
    </cofactor>
</comment>
<keyword evidence="14" id="KW-0030">Aminoacyl-tRNA synthetase</keyword>
<keyword evidence="7" id="KW-0963">Cytoplasm</keyword>
<dbReference type="STRING" id="2769.S0F3V4"/>
<evidence type="ECO:0000256" key="4">
    <source>
        <dbReference type="ARBA" id="ARBA00011209"/>
    </source>
</evidence>
<organism evidence="18 19">
    <name type="scientific">Chondrus crispus</name>
    <name type="common">Carrageen Irish moss</name>
    <name type="synonym">Polymorpha crispa</name>
    <dbReference type="NCBI Taxonomy" id="2769"/>
    <lineage>
        <taxon>Eukaryota</taxon>
        <taxon>Rhodophyta</taxon>
        <taxon>Florideophyceae</taxon>
        <taxon>Rhodymeniophycidae</taxon>
        <taxon>Gigartinales</taxon>
        <taxon>Gigartinaceae</taxon>
        <taxon>Chondrus</taxon>
    </lineage>
</organism>
<comment type="subcellular location">
    <subcellularLocation>
        <location evidence="2">Cytoplasm</location>
    </subcellularLocation>
</comment>
<sequence>MLWSYGIENPFTFGSKGNDCFSEIFDRFLSALELKKFCRPPGDNIEPQLICCTSGNTCPTTSQAAPLALTKLLAEATPTMGRNTQAFALANTSFAPSLNTATSLRCSTFGRGHARPRHAQWAIVISPVACTSPKSTASSSSQILSLDDAKNSIEVQLQDAITALREAEEITAVEKLRVKYLGKKGTLTVIMKMVGKLVKEERPLLGAAVNIAKEKVSSLVAERKEAIEEENIRKKEESEWVDVTMPGIRPDRIPGRIHPITSTMKIATNIFVDIGYDLIDDPKYNRDIETDYYCFTALNCPPDHPAREMQDTFYLTADKKNLLRTQTSSVQIRYMEENKPPFKIIAPGRVYRRDTSDATHSSTFHQIEILAVDKMGVLNFGGLKATVTHFLKKMLGEEIQTRFRGSYFPFTEPSVEVDVFFRGRWLEVLGCGMVDPAVLENVGLDPEEWSGFAAGFGVERFAMVMHEIPDIRELYRNDTRFLTQFMTDV</sequence>
<name>S0F3V4_CHOCR</name>
<dbReference type="Pfam" id="PF01409">
    <property type="entry name" value="tRNA-synt_2d"/>
    <property type="match status" value="1"/>
</dbReference>
<dbReference type="InterPro" id="IPR006195">
    <property type="entry name" value="aa-tRNA-synth_II"/>
</dbReference>
<dbReference type="InterPro" id="IPR002319">
    <property type="entry name" value="Phenylalanyl-tRNA_Synthase"/>
</dbReference>
<dbReference type="GO" id="GO:0006432">
    <property type="term" value="P:phenylalanyl-tRNA aminoacylation"/>
    <property type="evidence" value="ECO:0007669"/>
    <property type="project" value="InterPro"/>
</dbReference>
<comment type="similarity">
    <text evidence="3">Belongs to the class-II aminoacyl-tRNA synthetase family. Phe-tRNA synthetase alpha subunit type 1 subfamily.</text>
</comment>
<keyword evidence="10" id="KW-0547">Nucleotide-binding</keyword>
<dbReference type="Proteomes" id="UP000012073">
    <property type="component" value="Unassembled WGS sequence"/>
</dbReference>
<evidence type="ECO:0000256" key="9">
    <source>
        <dbReference type="ARBA" id="ARBA00022723"/>
    </source>
</evidence>
<dbReference type="CDD" id="cd00496">
    <property type="entry name" value="PheRS_alpha_core"/>
    <property type="match status" value="1"/>
</dbReference>
<dbReference type="Gramene" id="CDF77488">
    <property type="protein sequence ID" value="CDF77488"/>
    <property type="gene ID" value="CHC_T00001598001"/>
</dbReference>
<evidence type="ECO:0000259" key="17">
    <source>
        <dbReference type="PROSITE" id="PS50862"/>
    </source>
</evidence>
<keyword evidence="12" id="KW-0460">Magnesium</keyword>
<dbReference type="AlphaFoldDB" id="S0F3V4"/>
<proteinExistence type="inferred from homology"/>
<dbReference type="PANTHER" id="PTHR11538:SF41">
    <property type="entry name" value="PHENYLALANINE--TRNA LIGASE, MITOCHONDRIAL"/>
    <property type="match status" value="1"/>
</dbReference>
<evidence type="ECO:0000256" key="5">
    <source>
        <dbReference type="ARBA" id="ARBA00012814"/>
    </source>
</evidence>
<dbReference type="GO" id="GO:0000049">
    <property type="term" value="F:tRNA binding"/>
    <property type="evidence" value="ECO:0007669"/>
    <property type="project" value="InterPro"/>
</dbReference>
<keyword evidence="11" id="KW-0067">ATP-binding</keyword>
<evidence type="ECO:0000256" key="7">
    <source>
        <dbReference type="ARBA" id="ARBA00022490"/>
    </source>
</evidence>
<dbReference type="InterPro" id="IPR004529">
    <property type="entry name" value="Phe-tRNA-synth_IIc_asu"/>
</dbReference>
<dbReference type="SUPFAM" id="SSF46589">
    <property type="entry name" value="tRNA-binding arm"/>
    <property type="match status" value="1"/>
</dbReference>
<evidence type="ECO:0000256" key="11">
    <source>
        <dbReference type="ARBA" id="ARBA00022840"/>
    </source>
</evidence>
<dbReference type="GeneID" id="17320266"/>
<accession>S0F3V4</accession>
<dbReference type="EMBL" id="HG001573">
    <property type="protein sequence ID" value="CDF77488.1"/>
    <property type="molecule type" value="Genomic_DNA"/>
</dbReference>
<dbReference type="GO" id="GO:0046872">
    <property type="term" value="F:metal ion binding"/>
    <property type="evidence" value="ECO:0007669"/>
    <property type="project" value="UniProtKB-KW"/>
</dbReference>
<evidence type="ECO:0000313" key="18">
    <source>
        <dbReference type="EMBL" id="CDF77488.1"/>
    </source>
</evidence>
<evidence type="ECO:0000256" key="15">
    <source>
        <dbReference type="ARBA" id="ARBA00030612"/>
    </source>
</evidence>
<dbReference type="HAMAP" id="MF_00281">
    <property type="entry name" value="Phe_tRNA_synth_alpha1"/>
    <property type="match status" value="1"/>
</dbReference>
<evidence type="ECO:0000256" key="8">
    <source>
        <dbReference type="ARBA" id="ARBA00022598"/>
    </source>
</evidence>
<dbReference type="SUPFAM" id="SSF55681">
    <property type="entry name" value="Class II aaRS and biotin synthetases"/>
    <property type="match status" value="1"/>
</dbReference>
<keyword evidence="8" id="KW-0436">Ligase</keyword>
<protein>
    <recommendedName>
        <fullName evidence="6">Phenylalanine--tRNA ligase alpha subunit</fullName>
        <ecNumber evidence="5">6.1.1.20</ecNumber>
    </recommendedName>
    <alternativeName>
        <fullName evidence="15">Phenylalanyl-tRNA synthetase alpha subunit</fullName>
    </alternativeName>
</protein>
<dbReference type="InterPro" id="IPR022911">
    <property type="entry name" value="Phe_tRNA_ligase_alpha1_bac"/>
</dbReference>
<gene>
    <name evidence="18" type="ORF">CHC_T00001598001</name>
</gene>
<dbReference type="Gene3D" id="3.30.930.10">
    <property type="entry name" value="Bira Bifunctional Protein, Domain 2"/>
    <property type="match status" value="1"/>
</dbReference>
<evidence type="ECO:0000256" key="1">
    <source>
        <dbReference type="ARBA" id="ARBA00001946"/>
    </source>
</evidence>
<dbReference type="InterPro" id="IPR010978">
    <property type="entry name" value="tRNA-bd_arm"/>
</dbReference>
<dbReference type="PANTHER" id="PTHR11538">
    <property type="entry name" value="PHENYLALANYL-TRNA SYNTHETASE"/>
    <property type="match status" value="1"/>
</dbReference>
<dbReference type="KEGG" id="ccp:CHC_T00001598001"/>
<keyword evidence="19" id="KW-1185">Reference proteome</keyword>
<dbReference type="GO" id="GO:0004826">
    <property type="term" value="F:phenylalanine-tRNA ligase activity"/>
    <property type="evidence" value="ECO:0007669"/>
    <property type="project" value="UniProtKB-EC"/>
</dbReference>
<keyword evidence="13" id="KW-0648">Protein biosynthesis</keyword>
<dbReference type="OrthoDB" id="4457at2759"/>
<evidence type="ECO:0000256" key="3">
    <source>
        <dbReference type="ARBA" id="ARBA00010207"/>
    </source>
</evidence>
<comment type="subunit">
    <text evidence="4">Tetramer of two alpha and two beta subunits.</text>
</comment>
<evidence type="ECO:0000256" key="2">
    <source>
        <dbReference type="ARBA" id="ARBA00004496"/>
    </source>
</evidence>